<feature type="domain" description="BPTI/Kunitz inhibitor" evidence="1">
    <location>
        <begin position="265"/>
        <end position="320"/>
    </location>
</feature>
<dbReference type="Gene3D" id="4.10.410.10">
    <property type="entry name" value="Pancreatic trypsin inhibitor Kunitz domain"/>
    <property type="match status" value="3"/>
</dbReference>
<dbReference type="STRING" id="6293.A0A1I8EC95"/>
<sequence length="529" mass="58765">VYLLRILSVNFLATLECKPGLDTKKANPSDNRSYFHCNADGQLLKRNCSSDKRFNATLLECLDEAQPTNYMDPLLLPQFQAPGYICKPYGKTGAAYCCQGGNEMIEAYDEDYCPNNQVTYFEITNGKPRSCSLSSGNLCPTGFTCTVVRHIVTSDKSISRCCGRNFGCPQNSAAQINPITDSYVSCSITSVNSCQSGFACVRSSTFDTSICCSETNSVLDTFCPTGKPLNNGATECSEKLPCPNGYVCVTNENKNYCCPSHEQVCTLPREIGSCWRKKIKLSVTRYYFDTKTGTCRSFNYSGCGGNDNNFRTLDQCDGFCLAQQCEIGMAYQAVCKEMPSAGTNCFGQRIAIQRYYFDQTVRQCRFFEYFGCSGNSNNFRSKMDCENFCLANYDKVCDGSAPLKDPSGRLQKCSSFMACPSGYHCNDKQYCCPTSEFACTVPMSSGHSCANSMQYTAWYYNAITKNCMQFMYLGCDGTANRFTSQQACVIHCANSSIKIGQCPLGMSPYIADENKLPKVFSFFFLIFHR</sequence>
<dbReference type="AlphaFoldDB" id="A0A1I8EC95"/>
<feature type="domain" description="BPTI/Kunitz inhibitor" evidence="1">
    <location>
        <begin position="439"/>
        <end position="492"/>
    </location>
</feature>
<dbReference type="PROSITE" id="PS50279">
    <property type="entry name" value="BPTI_KUNITZ_2"/>
    <property type="match status" value="3"/>
</dbReference>
<feature type="domain" description="BPTI/Kunitz inhibitor" evidence="1">
    <location>
        <begin position="335"/>
        <end position="389"/>
    </location>
</feature>
<dbReference type="InterPro" id="IPR036508">
    <property type="entry name" value="Chitin-bd_dom_sf"/>
</dbReference>
<dbReference type="CDD" id="cd00109">
    <property type="entry name" value="Kunitz-type"/>
    <property type="match status" value="2"/>
</dbReference>
<dbReference type="SMART" id="SM00289">
    <property type="entry name" value="WR1"/>
    <property type="match status" value="4"/>
</dbReference>
<reference evidence="2" key="1">
    <citation type="submission" date="2016-11" db="UniProtKB">
        <authorList>
            <consortium name="WormBaseParasite"/>
        </authorList>
    </citation>
    <scope>IDENTIFICATION</scope>
    <source>
        <strain evidence="2">pt0022</strain>
    </source>
</reference>
<dbReference type="WBParaSite" id="maker-PairedContig_1341-snap-gene-0.18-mRNA-1">
    <property type="protein sequence ID" value="maker-PairedContig_1341-snap-gene-0.18-mRNA-1"/>
    <property type="gene ID" value="maker-PairedContig_1341-snap-gene-0.18"/>
</dbReference>
<dbReference type="PROSITE" id="PS00280">
    <property type="entry name" value="BPTI_KUNITZ_1"/>
    <property type="match status" value="3"/>
</dbReference>
<dbReference type="InterPro" id="IPR006150">
    <property type="entry name" value="Cys_repeat_1"/>
</dbReference>
<evidence type="ECO:0000259" key="1">
    <source>
        <dbReference type="PROSITE" id="PS50279"/>
    </source>
</evidence>
<dbReference type="GO" id="GO:0008061">
    <property type="term" value="F:chitin binding"/>
    <property type="evidence" value="ECO:0007669"/>
    <property type="project" value="InterPro"/>
</dbReference>
<dbReference type="GO" id="GO:0004867">
    <property type="term" value="F:serine-type endopeptidase inhibitor activity"/>
    <property type="evidence" value="ECO:0007669"/>
    <property type="project" value="InterPro"/>
</dbReference>
<evidence type="ECO:0000313" key="2">
    <source>
        <dbReference type="WBParaSite" id="maker-PairedContig_1341-snap-gene-0.18-mRNA-1"/>
    </source>
</evidence>
<dbReference type="PRINTS" id="PR00759">
    <property type="entry name" value="BASICPTASE"/>
</dbReference>
<dbReference type="InterPro" id="IPR020901">
    <property type="entry name" value="Prtase_inh_Kunz-CS"/>
</dbReference>
<accession>A0A1I8EC95</accession>
<proteinExistence type="predicted"/>
<dbReference type="SMART" id="SM00131">
    <property type="entry name" value="KU"/>
    <property type="match status" value="3"/>
</dbReference>
<organism evidence="2">
    <name type="scientific">Wuchereria bancrofti</name>
    <dbReference type="NCBI Taxonomy" id="6293"/>
    <lineage>
        <taxon>Eukaryota</taxon>
        <taxon>Metazoa</taxon>
        <taxon>Ecdysozoa</taxon>
        <taxon>Nematoda</taxon>
        <taxon>Chromadorea</taxon>
        <taxon>Rhabditida</taxon>
        <taxon>Spirurina</taxon>
        <taxon>Spiruromorpha</taxon>
        <taxon>Filarioidea</taxon>
        <taxon>Onchocercidae</taxon>
        <taxon>Wuchereria</taxon>
    </lineage>
</organism>
<dbReference type="InterPro" id="IPR002223">
    <property type="entry name" value="Kunitz_BPTI"/>
</dbReference>
<dbReference type="SUPFAM" id="SSF57362">
    <property type="entry name" value="BPTI-like"/>
    <property type="match status" value="3"/>
</dbReference>
<dbReference type="PANTHER" id="PTHR46339">
    <property type="entry name" value="PROTEIN CBG15282-RELATED"/>
    <property type="match status" value="1"/>
</dbReference>
<dbReference type="PANTHER" id="PTHR46339:SF6">
    <property type="entry name" value="BPTI_KUNITZ INHIBITOR DOMAIN-CONTAINING PROTEIN"/>
    <property type="match status" value="1"/>
</dbReference>
<protein>
    <recommendedName>
        <fullName evidence="1">BPTI/Kunitz inhibitor domain-containing protein</fullName>
    </recommendedName>
</protein>
<dbReference type="SUPFAM" id="SSF57625">
    <property type="entry name" value="Invertebrate chitin-binding proteins"/>
    <property type="match status" value="1"/>
</dbReference>
<dbReference type="InterPro" id="IPR028150">
    <property type="entry name" value="Lustrin_cystein"/>
</dbReference>
<dbReference type="Pfam" id="PF14625">
    <property type="entry name" value="Lustrin_cystein"/>
    <property type="match status" value="4"/>
</dbReference>
<name>A0A1I8EC95_WUCBA</name>
<dbReference type="Pfam" id="PF00014">
    <property type="entry name" value="Kunitz_BPTI"/>
    <property type="match status" value="3"/>
</dbReference>
<dbReference type="InterPro" id="IPR053014">
    <property type="entry name" value="Cuticle_assoc_divergent"/>
</dbReference>
<dbReference type="InterPro" id="IPR036880">
    <property type="entry name" value="Kunitz_BPTI_sf"/>
</dbReference>